<protein>
    <submittedName>
        <fullName evidence="2">Uncharacterized protein</fullName>
    </submittedName>
</protein>
<feature type="compositionally biased region" description="Basic residues" evidence="1">
    <location>
        <begin position="111"/>
        <end position="144"/>
    </location>
</feature>
<proteinExistence type="predicted"/>
<accession>A0A6J4RJY5</accession>
<feature type="region of interest" description="Disordered" evidence="1">
    <location>
        <begin position="1"/>
        <end position="206"/>
    </location>
</feature>
<dbReference type="EMBL" id="CADCVL010000083">
    <property type="protein sequence ID" value="CAA9468199.1"/>
    <property type="molecule type" value="Genomic_DNA"/>
</dbReference>
<reference evidence="2" key="1">
    <citation type="submission" date="2020-02" db="EMBL/GenBank/DDBJ databases">
        <authorList>
            <person name="Meier V. D."/>
        </authorList>
    </citation>
    <scope>NUCLEOTIDE SEQUENCE</scope>
    <source>
        <strain evidence="2">AVDCRST_MAG65</strain>
    </source>
</reference>
<feature type="compositionally biased region" description="Low complexity" evidence="1">
    <location>
        <begin position="193"/>
        <end position="206"/>
    </location>
</feature>
<feature type="non-terminal residue" evidence="2">
    <location>
        <position position="1"/>
    </location>
</feature>
<feature type="compositionally biased region" description="Basic residues" evidence="1">
    <location>
        <begin position="180"/>
        <end position="190"/>
    </location>
</feature>
<organism evidence="2">
    <name type="scientific">uncultured Solirubrobacteraceae bacterium</name>
    <dbReference type="NCBI Taxonomy" id="1162706"/>
    <lineage>
        <taxon>Bacteria</taxon>
        <taxon>Bacillati</taxon>
        <taxon>Actinomycetota</taxon>
        <taxon>Thermoleophilia</taxon>
        <taxon>Solirubrobacterales</taxon>
        <taxon>Solirubrobacteraceae</taxon>
        <taxon>environmental samples</taxon>
    </lineage>
</organism>
<gene>
    <name evidence="2" type="ORF">AVDCRST_MAG65-508</name>
</gene>
<feature type="compositionally biased region" description="Basic residues" evidence="1">
    <location>
        <begin position="54"/>
        <end position="68"/>
    </location>
</feature>
<evidence type="ECO:0000256" key="1">
    <source>
        <dbReference type="SAM" id="MobiDB-lite"/>
    </source>
</evidence>
<feature type="compositionally biased region" description="Basic and acidic residues" evidence="1">
    <location>
        <begin position="145"/>
        <end position="156"/>
    </location>
</feature>
<dbReference type="AlphaFoldDB" id="A0A6J4RJY5"/>
<feature type="compositionally biased region" description="Basic and acidic residues" evidence="1">
    <location>
        <begin position="19"/>
        <end position="32"/>
    </location>
</feature>
<sequence>GFRTAAPATEPASRGPAARADRRADAARRAGRELLVPAPPRGLRVDRPAGARAAGRRPRLRGGLRLRGARPYGAQRGRRRRQSGGLRPRAPALPRAQPALRARPRRDLERRRRLRRLPPDHRARRRARGAARPPPRPRRTRRRGLRLDAQRPDPRAARRRALRQPVASARVPAGGVPRAISRRIRRRRPAGRPPCRQAAPAPGGRRAARLGCGPLAAQADAALLRRLRAGHLGARLRRPRRRPRRVPRPPRRAARL</sequence>
<feature type="non-terminal residue" evidence="2">
    <location>
        <position position="256"/>
    </location>
</feature>
<feature type="compositionally biased region" description="Low complexity" evidence="1">
    <location>
        <begin position="83"/>
        <end position="101"/>
    </location>
</feature>
<evidence type="ECO:0000313" key="2">
    <source>
        <dbReference type="EMBL" id="CAA9468199.1"/>
    </source>
</evidence>
<feature type="region of interest" description="Disordered" evidence="1">
    <location>
        <begin position="233"/>
        <end position="256"/>
    </location>
</feature>
<name>A0A6J4RJY5_9ACTN</name>